<evidence type="ECO:0000256" key="3">
    <source>
        <dbReference type="ARBA" id="ARBA00022801"/>
    </source>
</evidence>
<dbReference type="SUPFAM" id="SSF51283">
    <property type="entry name" value="dUTPase-like"/>
    <property type="match status" value="1"/>
</dbReference>
<dbReference type="GO" id="GO:0046081">
    <property type="term" value="P:dUTP catabolic process"/>
    <property type="evidence" value="ECO:0007669"/>
    <property type="project" value="InterPro"/>
</dbReference>
<dbReference type="NCBIfam" id="TIGR00576">
    <property type="entry name" value="dut"/>
    <property type="match status" value="1"/>
</dbReference>
<dbReference type="InterPro" id="IPR036157">
    <property type="entry name" value="dUTPase-like_sf"/>
</dbReference>
<dbReference type="InterPro" id="IPR008181">
    <property type="entry name" value="dUTPase"/>
</dbReference>
<evidence type="ECO:0000256" key="2">
    <source>
        <dbReference type="ARBA" id="ARBA00012379"/>
    </source>
</evidence>
<sequence length="150" mass="16561">MNTATSKALMKICCHYSDMPVPSRGHSTDAGIDLTAMAYECKAEQVFFIDTGISVQLSQGYYLEVVPRSSIVKRDFIMANSVGIIDPDYRGRIFVPLRYLGSGSGEKACENLLNQRIAQMIIRRLEPCEIEVVDELEETLRGEGGFGSTG</sequence>
<keyword evidence="3" id="KW-0378">Hydrolase</keyword>
<dbReference type="CDD" id="cd07557">
    <property type="entry name" value="trimeric_dUTPase"/>
    <property type="match status" value="1"/>
</dbReference>
<dbReference type="EC" id="3.6.1.23" evidence="2"/>
<keyword evidence="4" id="KW-0546">Nucleotide metabolism</keyword>
<dbReference type="GO" id="GO:0000287">
    <property type="term" value="F:magnesium ion binding"/>
    <property type="evidence" value="ECO:0007669"/>
    <property type="project" value="InterPro"/>
</dbReference>
<feature type="domain" description="dUTPase-like" evidence="5">
    <location>
        <begin position="19"/>
        <end position="150"/>
    </location>
</feature>
<evidence type="ECO:0000259" key="5">
    <source>
        <dbReference type="Pfam" id="PF00692"/>
    </source>
</evidence>
<organism evidence="6">
    <name type="scientific">marine metagenome</name>
    <dbReference type="NCBI Taxonomy" id="408172"/>
    <lineage>
        <taxon>unclassified sequences</taxon>
        <taxon>metagenomes</taxon>
        <taxon>ecological metagenomes</taxon>
    </lineage>
</organism>
<dbReference type="EMBL" id="UINC01121166">
    <property type="protein sequence ID" value="SVC96130.1"/>
    <property type="molecule type" value="Genomic_DNA"/>
</dbReference>
<evidence type="ECO:0000313" key="6">
    <source>
        <dbReference type="EMBL" id="SVC96130.1"/>
    </source>
</evidence>
<evidence type="ECO:0000256" key="4">
    <source>
        <dbReference type="ARBA" id="ARBA00023080"/>
    </source>
</evidence>
<accession>A0A382RFF8</accession>
<dbReference type="Pfam" id="PF00692">
    <property type="entry name" value="dUTPase"/>
    <property type="match status" value="1"/>
</dbReference>
<proteinExistence type="inferred from homology"/>
<dbReference type="PANTHER" id="PTHR11241">
    <property type="entry name" value="DEOXYURIDINE 5'-TRIPHOSPHATE NUCLEOTIDOHYDROLASE"/>
    <property type="match status" value="1"/>
</dbReference>
<dbReference type="GO" id="GO:0006226">
    <property type="term" value="P:dUMP biosynthetic process"/>
    <property type="evidence" value="ECO:0007669"/>
    <property type="project" value="InterPro"/>
</dbReference>
<protein>
    <recommendedName>
        <fullName evidence="2">dUTP diphosphatase</fullName>
        <ecNumber evidence="2">3.6.1.23</ecNumber>
    </recommendedName>
</protein>
<name>A0A382RFF8_9ZZZZ</name>
<evidence type="ECO:0000256" key="1">
    <source>
        <dbReference type="ARBA" id="ARBA00006581"/>
    </source>
</evidence>
<dbReference type="InterPro" id="IPR033704">
    <property type="entry name" value="dUTPase_trimeric"/>
</dbReference>
<dbReference type="NCBIfam" id="NF001862">
    <property type="entry name" value="PRK00601.1"/>
    <property type="match status" value="1"/>
</dbReference>
<dbReference type="GO" id="GO:0004170">
    <property type="term" value="F:dUTP diphosphatase activity"/>
    <property type="evidence" value="ECO:0007669"/>
    <property type="project" value="UniProtKB-EC"/>
</dbReference>
<comment type="similarity">
    <text evidence="1">Belongs to the dUTPase family.</text>
</comment>
<dbReference type="InterPro" id="IPR029054">
    <property type="entry name" value="dUTPase-like"/>
</dbReference>
<dbReference type="AlphaFoldDB" id="A0A382RFF8"/>
<gene>
    <name evidence="6" type="ORF">METZ01_LOCUS348984</name>
</gene>
<dbReference type="Gene3D" id="2.70.40.10">
    <property type="match status" value="1"/>
</dbReference>
<dbReference type="PANTHER" id="PTHR11241:SF0">
    <property type="entry name" value="DEOXYURIDINE 5'-TRIPHOSPHATE NUCLEOTIDOHYDROLASE"/>
    <property type="match status" value="1"/>
</dbReference>
<reference evidence="6" key="1">
    <citation type="submission" date="2018-05" db="EMBL/GenBank/DDBJ databases">
        <authorList>
            <person name="Lanie J.A."/>
            <person name="Ng W.-L."/>
            <person name="Kazmierczak K.M."/>
            <person name="Andrzejewski T.M."/>
            <person name="Davidsen T.M."/>
            <person name="Wayne K.J."/>
            <person name="Tettelin H."/>
            <person name="Glass J.I."/>
            <person name="Rusch D."/>
            <person name="Podicherti R."/>
            <person name="Tsui H.-C.T."/>
            <person name="Winkler M.E."/>
        </authorList>
    </citation>
    <scope>NUCLEOTIDE SEQUENCE</scope>
</reference>